<sequence length="180" mass="19750">MTSMEDKLTALTAKLQELEEQLKEQAPAQPDTTGPGTSSASCTAYIIRVSVTRDRRIPKYDGTRNYRVLEDWISDAQRAVKGQANGEAVDHLILHLEGVAKDEVKLRPTSQWSDPAGVFKILREVFGVGLTIHPSDREADGARVRPCPDAVSRTSGETQRRGSSRQRRPSPRSVPGGTPC</sequence>
<accession>A7T685</accession>
<reference evidence="2 3" key="1">
    <citation type="journal article" date="2007" name="Science">
        <title>Sea anemone genome reveals ancestral eumetazoan gene repertoire and genomic organization.</title>
        <authorList>
            <person name="Putnam N.H."/>
            <person name="Srivastava M."/>
            <person name="Hellsten U."/>
            <person name="Dirks B."/>
            <person name="Chapman J."/>
            <person name="Salamov A."/>
            <person name="Terry A."/>
            <person name="Shapiro H."/>
            <person name="Lindquist E."/>
            <person name="Kapitonov V.V."/>
            <person name="Jurka J."/>
            <person name="Genikhovich G."/>
            <person name="Grigoriev I.V."/>
            <person name="Lucas S.M."/>
            <person name="Steele R.E."/>
            <person name="Finnerty J.R."/>
            <person name="Technau U."/>
            <person name="Martindale M.Q."/>
            <person name="Rokhsar D.S."/>
        </authorList>
    </citation>
    <scope>NUCLEOTIDE SEQUENCE [LARGE SCALE GENOMIC DNA]</scope>
    <source>
        <strain evidence="3">CH2 X CH6</strain>
    </source>
</reference>
<feature type="compositionally biased region" description="Low complexity" evidence="1">
    <location>
        <begin position="171"/>
        <end position="180"/>
    </location>
</feature>
<evidence type="ECO:0000313" key="3">
    <source>
        <dbReference type="Proteomes" id="UP000001593"/>
    </source>
</evidence>
<protein>
    <submittedName>
        <fullName evidence="2">Uncharacterized protein</fullName>
    </submittedName>
</protein>
<feature type="region of interest" description="Disordered" evidence="1">
    <location>
        <begin position="16"/>
        <end position="39"/>
    </location>
</feature>
<dbReference type="InParanoid" id="A7T685"/>
<evidence type="ECO:0000256" key="1">
    <source>
        <dbReference type="SAM" id="MobiDB-lite"/>
    </source>
</evidence>
<keyword evidence="3" id="KW-1185">Reference proteome</keyword>
<evidence type="ECO:0000313" key="2">
    <source>
        <dbReference type="EMBL" id="EDO28524.1"/>
    </source>
</evidence>
<dbReference type="AlphaFoldDB" id="A7T685"/>
<name>A7T685_NEMVE</name>
<feature type="region of interest" description="Disordered" evidence="1">
    <location>
        <begin position="137"/>
        <end position="180"/>
    </location>
</feature>
<dbReference type="EMBL" id="DS471461">
    <property type="protein sequence ID" value="EDO28524.1"/>
    <property type="molecule type" value="Genomic_DNA"/>
</dbReference>
<dbReference type="HOGENOM" id="CLU_1498021_0_0_1"/>
<gene>
    <name evidence="2" type="ORF">NEMVEDRAFT_v1g222906</name>
</gene>
<dbReference type="Proteomes" id="UP000001593">
    <property type="component" value="Unassembled WGS sequence"/>
</dbReference>
<proteinExistence type="predicted"/>
<organism evidence="2 3">
    <name type="scientific">Nematostella vectensis</name>
    <name type="common">Starlet sea anemone</name>
    <dbReference type="NCBI Taxonomy" id="45351"/>
    <lineage>
        <taxon>Eukaryota</taxon>
        <taxon>Metazoa</taxon>
        <taxon>Cnidaria</taxon>
        <taxon>Anthozoa</taxon>
        <taxon>Hexacorallia</taxon>
        <taxon>Actiniaria</taxon>
        <taxon>Edwardsiidae</taxon>
        <taxon>Nematostella</taxon>
    </lineage>
</organism>